<accession>A0A0R2BKZ3</accession>
<reference evidence="5 6" key="1">
    <citation type="journal article" date="2015" name="Genome Announc.">
        <title>Expanding the biotechnology potential of lactobacilli through comparative genomics of 213 strains and associated genera.</title>
        <authorList>
            <person name="Sun Z."/>
            <person name="Harris H.M."/>
            <person name="McCann A."/>
            <person name="Guo C."/>
            <person name="Argimon S."/>
            <person name="Zhang W."/>
            <person name="Yang X."/>
            <person name="Jeffery I.B."/>
            <person name="Cooney J.C."/>
            <person name="Kagawa T.F."/>
            <person name="Liu W."/>
            <person name="Song Y."/>
            <person name="Salvetti E."/>
            <person name="Wrobel A."/>
            <person name="Rasinkangas P."/>
            <person name="Parkhill J."/>
            <person name="Rea M.C."/>
            <person name="O'Sullivan O."/>
            <person name="Ritari J."/>
            <person name="Douillard F.P."/>
            <person name="Paul Ross R."/>
            <person name="Yang R."/>
            <person name="Briner A.E."/>
            <person name="Felis G.E."/>
            <person name="de Vos W.M."/>
            <person name="Barrangou R."/>
            <person name="Klaenhammer T.R."/>
            <person name="Caufield P.W."/>
            <person name="Cui Y."/>
            <person name="Zhang H."/>
            <person name="O'Toole P.W."/>
        </authorList>
    </citation>
    <scope>NUCLEOTIDE SEQUENCE [LARGE SCALE GENOMIC DNA]</scope>
    <source>
        <strain evidence="5 6">DSM 20335</strain>
    </source>
</reference>
<dbReference type="PIRSF" id="PIRSF019455">
    <property type="entry name" value="CopR_AtkY"/>
    <property type="match status" value="1"/>
</dbReference>
<dbReference type="STRING" id="1423738.FC84_GL001738"/>
<dbReference type="RefSeq" id="WP_057756036.1">
    <property type="nucleotide sequence ID" value="NZ_AYYK01000004.1"/>
</dbReference>
<dbReference type="Proteomes" id="UP000051813">
    <property type="component" value="Unassembled WGS sequence"/>
</dbReference>
<keyword evidence="3" id="KW-0238">DNA-binding</keyword>
<evidence type="ECO:0000313" key="6">
    <source>
        <dbReference type="Proteomes" id="UP000051813"/>
    </source>
</evidence>
<evidence type="ECO:0000256" key="3">
    <source>
        <dbReference type="ARBA" id="ARBA00023125"/>
    </source>
</evidence>
<gene>
    <name evidence="5" type="ORF">FC84_GL001738</name>
</gene>
<dbReference type="EMBL" id="AYYK01000004">
    <property type="protein sequence ID" value="KRM79557.1"/>
    <property type="molecule type" value="Genomic_DNA"/>
</dbReference>
<evidence type="ECO:0000256" key="4">
    <source>
        <dbReference type="ARBA" id="ARBA00023163"/>
    </source>
</evidence>
<name>A0A0R2BKZ3_9LACO</name>
<evidence type="ECO:0000313" key="5">
    <source>
        <dbReference type="EMBL" id="KRM79557.1"/>
    </source>
</evidence>
<sequence>MTVNATEITSSEWEIMRVIWTKGPTDTNDIIAILQQKRDWTESTIKTLLRRLVNKNILTTTKAGRQFTYHANLDEADAMTETVDDVFGRLCNMNKGAAIIDLIQSSELSQTDIQKMQALLAEKIKTAPEKVACNCLPDDCDC</sequence>
<dbReference type="AlphaFoldDB" id="A0A0R2BKZ3"/>
<dbReference type="InterPro" id="IPR036388">
    <property type="entry name" value="WH-like_DNA-bd_sf"/>
</dbReference>
<organism evidence="5 6">
    <name type="scientific">Lapidilactobacillus dextrinicus DSM 20335</name>
    <dbReference type="NCBI Taxonomy" id="1423738"/>
    <lineage>
        <taxon>Bacteria</taxon>
        <taxon>Bacillati</taxon>
        <taxon>Bacillota</taxon>
        <taxon>Bacilli</taxon>
        <taxon>Lactobacillales</taxon>
        <taxon>Lactobacillaceae</taxon>
        <taxon>Lapidilactobacillus</taxon>
    </lineage>
</organism>
<dbReference type="PATRIC" id="fig|1423738.3.peg.1766"/>
<dbReference type="NCBIfam" id="TIGR02698">
    <property type="entry name" value="CopY_TcrY"/>
    <property type="match status" value="1"/>
</dbReference>
<dbReference type="OrthoDB" id="1849040at2"/>
<dbReference type="Gene3D" id="1.10.10.10">
    <property type="entry name" value="Winged helix-like DNA-binding domain superfamily/Winged helix DNA-binding domain"/>
    <property type="match status" value="1"/>
</dbReference>
<comment type="caution">
    <text evidence="5">The sequence shown here is derived from an EMBL/GenBank/DDBJ whole genome shotgun (WGS) entry which is preliminary data.</text>
</comment>
<dbReference type="SUPFAM" id="SSF46785">
    <property type="entry name" value="Winged helix' DNA-binding domain"/>
    <property type="match status" value="1"/>
</dbReference>
<keyword evidence="4" id="KW-0804">Transcription</keyword>
<evidence type="ECO:0000256" key="1">
    <source>
        <dbReference type="ARBA" id="ARBA00011046"/>
    </source>
</evidence>
<dbReference type="InterPro" id="IPR036390">
    <property type="entry name" value="WH_DNA-bd_sf"/>
</dbReference>
<keyword evidence="6" id="KW-1185">Reference proteome</keyword>
<comment type="similarity">
    <text evidence="1">Belongs to the BlaI transcriptional regulatory family.</text>
</comment>
<keyword evidence="2" id="KW-0805">Transcription regulation</keyword>
<proteinExistence type="inferred from homology"/>
<dbReference type="GO" id="GO:0003677">
    <property type="term" value="F:DNA binding"/>
    <property type="evidence" value="ECO:0007669"/>
    <property type="project" value="UniProtKB-KW"/>
</dbReference>
<dbReference type="InterPro" id="IPR014071">
    <property type="entry name" value="Cu_transp_CopY/TcrY"/>
</dbReference>
<dbReference type="Pfam" id="PF03965">
    <property type="entry name" value="Penicillinase_R"/>
    <property type="match status" value="1"/>
</dbReference>
<evidence type="ECO:0000256" key="2">
    <source>
        <dbReference type="ARBA" id="ARBA00023015"/>
    </source>
</evidence>
<protein>
    <submittedName>
        <fullName evidence="5">Transcriptional regulator</fullName>
    </submittedName>
</protein>
<dbReference type="GO" id="GO:0045892">
    <property type="term" value="P:negative regulation of DNA-templated transcription"/>
    <property type="evidence" value="ECO:0007669"/>
    <property type="project" value="InterPro"/>
</dbReference>
<dbReference type="InterPro" id="IPR005650">
    <property type="entry name" value="BlaI_family"/>
</dbReference>